<reference evidence="4 5" key="1">
    <citation type="submission" date="2015-10" db="EMBL/GenBank/DDBJ databases">
        <title>Full genome of DAOMC 229536 Phialocephala scopiformis, a fungal endophyte of spruce producing the potent anti-insectan compound rugulosin.</title>
        <authorList>
            <consortium name="DOE Joint Genome Institute"/>
            <person name="Walker A.K."/>
            <person name="Frasz S.L."/>
            <person name="Seifert K.A."/>
            <person name="Miller J.D."/>
            <person name="Mondo S.J."/>
            <person name="Labutti K."/>
            <person name="Lipzen A."/>
            <person name="Dockter R."/>
            <person name="Kennedy M."/>
            <person name="Grigoriev I.V."/>
            <person name="Spatafora J.W."/>
        </authorList>
    </citation>
    <scope>NUCLEOTIDE SEQUENCE [LARGE SCALE GENOMIC DNA]</scope>
    <source>
        <strain evidence="4 5">CBS 120377</strain>
    </source>
</reference>
<feature type="domain" description="Fe2OG dioxygenase" evidence="3">
    <location>
        <begin position="181"/>
        <end position="283"/>
    </location>
</feature>
<dbReference type="PROSITE" id="PS51471">
    <property type="entry name" value="FE2OG_OXY"/>
    <property type="match status" value="1"/>
</dbReference>
<dbReference type="Gene3D" id="2.60.120.330">
    <property type="entry name" value="B-lactam Antibiotic, Isopenicillin N Synthase, Chain"/>
    <property type="match status" value="1"/>
</dbReference>
<sequence length="326" mass="36859">MGSIGEPSKAPPILDFSAFHSSDSEVRSNLIQHIRSACQDKGFFQLTNHGISPDLRNRVSSACKSFFALPLEEKLELDMKKNKYNRGYEKHGAQMLEPGTAPESIEGLYLGEDLPADHPRVLRGDHNCGPNLWPKSLGKDFEDVCTEYWNAMRSVAIDVMRALALGLGLEEGWFDEFTDSPVGTLRFIHYPPTPTTSEKERGIGAHRDFGCITLLMQDEVGGLQVLEPSTSEWLDVKPIPGAYVVNLGNLMMRWTNHKYTSDLHRVMNYSGRDRYSIPYFFTGNPKFMFDCIPGCEGGEGWKKPEKMMVRDFLKEQFDTSYARVKT</sequence>
<dbReference type="GeneID" id="28828340"/>
<dbReference type="InterPro" id="IPR027443">
    <property type="entry name" value="IPNS-like_sf"/>
</dbReference>
<organism evidence="4 5">
    <name type="scientific">Mollisia scopiformis</name>
    <name type="common">Conifer needle endophyte fungus</name>
    <name type="synonym">Phialocephala scopiformis</name>
    <dbReference type="NCBI Taxonomy" id="149040"/>
    <lineage>
        <taxon>Eukaryota</taxon>
        <taxon>Fungi</taxon>
        <taxon>Dikarya</taxon>
        <taxon>Ascomycota</taxon>
        <taxon>Pezizomycotina</taxon>
        <taxon>Leotiomycetes</taxon>
        <taxon>Helotiales</taxon>
        <taxon>Mollisiaceae</taxon>
        <taxon>Mollisia</taxon>
    </lineage>
</organism>
<dbReference type="PRINTS" id="PR00682">
    <property type="entry name" value="IPNSYNTHASE"/>
</dbReference>
<keyword evidence="2" id="KW-0408">Iron</keyword>
<dbReference type="Pfam" id="PF14226">
    <property type="entry name" value="DIOX_N"/>
    <property type="match status" value="1"/>
</dbReference>
<comment type="similarity">
    <text evidence="1 2">Belongs to the iron/ascorbate-dependent oxidoreductase family.</text>
</comment>
<dbReference type="Pfam" id="PF03171">
    <property type="entry name" value="2OG-FeII_Oxy"/>
    <property type="match status" value="1"/>
</dbReference>
<name>A0A194X1T5_MOLSC</name>
<keyword evidence="2" id="KW-0560">Oxidoreductase</keyword>
<evidence type="ECO:0000313" key="5">
    <source>
        <dbReference type="Proteomes" id="UP000070700"/>
    </source>
</evidence>
<dbReference type="GO" id="GO:0016491">
    <property type="term" value="F:oxidoreductase activity"/>
    <property type="evidence" value="ECO:0007669"/>
    <property type="project" value="UniProtKB-KW"/>
</dbReference>
<keyword evidence="2" id="KW-0479">Metal-binding</keyword>
<dbReference type="OrthoDB" id="288590at2759"/>
<proteinExistence type="inferred from homology"/>
<dbReference type="AlphaFoldDB" id="A0A194X1T5"/>
<dbReference type="InParanoid" id="A0A194X1T5"/>
<dbReference type="SUPFAM" id="SSF51197">
    <property type="entry name" value="Clavaminate synthase-like"/>
    <property type="match status" value="1"/>
</dbReference>
<evidence type="ECO:0000259" key="3">
    <source>
        <dbReference type="PROSITE" id="PS51471"/>
    </source>
</evidence>
<dbReference type="InterPro" id="IPR026992">
    <property type="entry name" value="DIOX_N"/>
</dbReference>
<evidence type="ECO:0000313" key="4">
    <source>
        <dbReference type="EMBL" id="KUJ13939.1"/>
    </source>
</evidence>
<dbReference type="InterPro" id="IPR050231">
    <property type="entry name" value="Iron_ascorbate_oxido_reductase"/>
</dbReference>
<dbReference type="RefSeq" id="XP_018068294.1">
    <property type="nucleotide sequence ID" value="XM_018218614.1"/>
</dbReference>
<protein>
    <submittedName>
        <fullName evidence="4">MFS transporter</fullName>
    </submittedName>
</protein>
<dbReference type="GO" id="GO:0046872">
    <property type="term" value="F:metal ion binding"/>
    <property type="evidence" value="ECO:0007669"/>
    <property type="project" value="UniProtKB-KW"/>
</dbReference>
<evidence type="ECO:0000256" key="2">
    <source>
        <dbReference type="RuleBase" id="RU003682"/>
    </source>
</evidence>
<gene>
    <name evidence="4" type="ORF">LY89DRAFT_721111</name>
</gene>
<keyword evidence="5" id="KW-1185">Reference proteome</keyword>
<dbReference type="Proteomes" id="UP000070700">
    <property type="component" value="Unassembled WGS sequence"/>
</dbReference>
<dbReference type="GO" id="GO:0044283">
    <property type="term" value="P:small molecule biosynthetic process"/>
    <property type="evidence" value="ECO:0007669"/>
    <property type="project" value="UniProtKB-ARBA"/>
</dbReference>
<dbReference type="InterPro" id="IPR044861">
    <property type="entry name" value="IPNS-like_FE2OG_OXY"/>
</dbReference>
<dbReference type="KEGG" id="psco:LY89DRAFT_721111"/>
<dbReference type="EMBL" id="KQ947421">
    <property type="protein sequence ID" value="KUJ13939.1"/>
    <property type="molecule type" value="Genomic_DNA"/>
</dbReference>
<dbReference type="PANTHER" id="PTHR47990">
    <property type="entry name" value="2-OXOGLUTARATE (2OG) AND FE(II)-DEPENDENT OXYGENASE SUPERFAMILY PROTEIN-RELATED"/>
    <property type="match status" value="1"/>
</dbReference>
<dbReference type="InterPro" id="IPR005123">
    <property type="entry name" value="Oxoglu/Fe-dep_dioxygenase_dom"/>
</dbReference>
<accession>A0A194X1T5</accession>
<evidence type="ECO:0000256" key="1">
    <source>
        <dbReference type="ARBA" id="ARBA00008056"/>
    </source>
</evidence>